<evidence type="ECO:0000313" key="3">
    <source>
        <dbReference type="Proteomes" id="UP000192333"/>
    </source>
</evidence>
<dbReference type="InterPro" id="IPR026444">
    <property type="entry name" value="Secre_tail"/>
</dbReference>
<evidence type="ECO:0000313" key="2">
    <source>
        <dbReference type="EMBL" id="SMD41805.1"/>
    </source>
</evidence>
<dbReference type="AlphaFoldDB" id="A0A1W2GYM2"/>
<feature type="domain" description="Secretion system C-terminal sorting" evidence="1">
    <location>
        <begin position="631"/>
        <end position="702"/>
    </location>
</feature>
<dbReference type="Pfam" id="PF18962">
    <property type="entry name" value="Por_Secre_tail"/>
    <property type="match status" value="1"/>
</dbReference>
<reference evidence="3" key="1">
    <citation type="submission" date="2017-04" db="EMBL/GenBank/DDBJ databases">
        <authorList>
            <person name="Varghese N."/>
            <person name="Submissions S."/>
        </authorList>
    </citation>
    <scope>NUCLEOTIDE SEQUENCE [LARGE SCALE GENOMIC DNA]</scope>
    <source>
        <strain evidence="3">DSM 16537</strain>
    </source>
</reference>
<accession>A0A1W2GYM2</accession>
<organism evidence="2 3">
    <name type="scientific">Aquiflexum balticum DSM 16537</name>
    <dbReference type="NCBI Taxonomy" id="758820"/>
    <lineage>
        <taxon>Bacteria</taxon>
        <taxon>Pseudomonadati</taxon>
        <taxon>Bacteroidota</taxon>
        <taxon>Cytophagia</taxon>
        <taxon>Cytophagales</taxon>
        <taxon>Cyclobacteriaceae</taxon>
        <taxon>Aquiflexum</taxon>
    </lineage>
</organism>
<evidence type="ECO:0000259" key="1">
    <source>
        <dbReference type="Pfam" id="PF18962"/>
    </source>
</evidence>
<dbReference type="OrthoDB" id="1443240at2"/>
<protein>
    <submittedName>
        <fullName evidence="2">Por secretion system C-terminal sorting domain-containing protein</fullName>
    </submittedName>
</protein>
<dbReference type="NCBIfam" id="TIGR04183">
    <property type="entry name" value="Por_Secre_tail"/>
    <property type="match status" value="1"/>
</dbReference>
<keyword evidence="3" id="KW-1185">Reference proteome</keyword>
<name>A0A1W2GYM2_9BACT</name>
<dbReference type="STRING" id="758820.SAMN00777080_0336"/>
<dbReference type="EMBL" id="LT838813">
    <property type="protein sequence ID" value="SMD41805.1"/>
    <property type="molecule type" value="Genomic_DNA"/>
</dbReference>
<gene>
    <name evidence="2" type="ORF">SAMN00777080_0336</name>
</gene>
<dbReference type="Proteomes" id="UP000192333">
    <property type="component" value="Chromosome I"/>
</dbReference>
<proteinExistence type="predicted"/>
<sequence>MFLVFRKILSLLHLKSIDFRQIILLLISLISSFSGFSEGSSNWGIEENRQSWLWYPGNSGAGGFSNRGYMLLPSGISGYNGGHRLYVFAKAGETVFWGFRRHGTTGNIRVRWYYDANSSEFFPIGTSGAARTRIVSQDYDAHSNGAAQGRPGSAIATRNGPSQITGTGYSAYSFVNNTGADRAFWVEISNTSNNHISGGFNINFWDITVASVSSSGYSEITGRVYSRFWSIANSRQNPSMTSLTLTKGAPDNFSFHDNFGFFVPVDNSFSGTGDDYFVKYINFAGSSGGWTNFFANKDGPRNDLSFAENRRSIEGISSNFQYPLFINDPDPTIWKTTASPVANLKVNYQEKSAPDYGGEATVDLTISLPATVDILIDLNGNQIYDDGIDLLISEEYQAPGTYQIYWNGEDAQGIVVPPDTDVEVIATVVFFPVHFPIFDLEQSLGMTVTNIRPGAMANNNIFWDDSLIPRTGLTPNDSPQSVMVNTTGIPGPNHIWWATGDNGFSNNITINTWAGSYNTEVSETFRILPVQWIYFHGRTMENRINLEWGTAQEKNNEKFAIQRSKDARSWVDIGQVKGKGDSESPVHYQFSDINPLIGPNYYRLMQVDFDGKEDFTSVIRVDFISDWEIHLYPNPVREEFFIQSKDIEKMQVFIIDSKGSKIFPAQTVINENKVSLNVSDIKPGFYLVYVQQNEKSLIKKLIKTD</sequence>